<evidence type="ECO:0000313" key="1">
    <source>
        <dbReference type="EMBL" id="KAF5910643.1"/>
    </source>
</evidence>
<keyword evidence="2" id="KW-1185">Reference proteome</keyword>
<reference evidence="1 2" key="1">
    <citation type="journal article" date="2020" name="Mol. Biol. Evol.">
        <title>Interspecific Gene Flow and the Evolution of Specialization in Black and White Rhinoceros.</title>
        <authorList>
            <person name="Moodley Y."/>
            <person name="Westbury M.V."/>
            <person name="Russo I.M."/>
            <person name="Gopalakrishnan S."/>
            <person name="Rakotoarivelo A."/>
            <person name="Olsen R.A."/>
            <person name="Prost S."/>
            <person name="Tunstall T."/>
            <person name="Ryder O.A."/>
            <person name="Dalen L."/>
            <person name="Bruford M.W."/>
        </authorList>
    </citation>
    <scope>NUCLEOTIDE SEQUENCE [LARGE SCALE GENOMIC DNA]</scope>
    <source>
        <strain evidence="1">SBR-YM</strain>
        <tissue evidence="1">Skin</tissue>
    </source>
</reference>
<sequence>MGVHEEKDLLGIFDYVGFKALNWGPRQPIEPLHPGSKVCLRRSTKSLKITSQCLNPDAQTVCTSCMLSPSVAGRNTSGSPSPERGEGHATPDNILINIVLCSKGGSLYISCRMASICSQCLQCVIKLGTLKTLNWERLTFSRGPASEGDLFVMFKVSFPDRLTLQT</sequence>
<comment type="caution">
    <text evidence="1">The sequence shown here is derived from an EMBL/GenBank/DDBJ whole genome shotgun (WGS) entry which is preliminary data.</text>
</comment>
<proteinExistence type="predicted"/>
<name>A0A7J7E4Q6_DICBM</name>
<organism evidence="1 2">
    <name type="scientific">Diceros bicornis minor</name>
    <name type="common">South-central black rhinoceros</name>
    <dbReference type="NCBI Taxonomy" id="77932"/>
    <lineage>
        <taxon>Eukaryota</taxon>
        <taxon>Metazoa</taxon>
        <taxon>Chordata</taxon>
        <taxon>Craniata</taxon>
        <taxon>Vertebrata</taxon>
        <taxon>Euteleostomi</taxon>
        <taxon>Mammalia</taxon>
        <taxon>Eutheria</taxon>
        <taxon>Laurasiatheria</taxon>
        <taxon>Perissodactyla</taxon>
        <taxon>Rhinocerotidae</taxon>
        <taxon>Diceros</taxon>
    </lineage>
</organism>
<evidence type="ECO:0000313" key="2">
    <source>
        <dbReference type="Proteomes" id="UP000551758"/>
    </source>
</evidence>
<accession>A0A7J7E4Q6</accession>
<gene>
    <name evidence="1" type="ORF">HPG69_004732</name>
</gene>
<dbReference type="AlphaFoldDB" id="A0A7J7E4Q6"/>
<dbReference type="EMBL" id="JACDTQ010004070">
    <property type="protein sequence ID" value="KAF5910643.1"/>
    <property type="molecule type" value="Genomic_DNA"/>
</dbReference>
<dbReference type="Proteomes" id="UP000551758">
    <property type="component" value="Unassembled WGS sequence"/>
</dbReference>
<protein>
    <submittedName>
        <fullName evidence="1">Uncharacterized protein</fullName>
    </submittedName>
</protein>